<reference evidence="4" key="1">
    <citation type="submission" date="2014-07" db="EMBL/GenBank/DDBJ databases">
        <authorList>
            <person name="Martin A.A"/>
            <person name="De Silva N."/>
        </authorList>
    </citation>
    <scope>NUCLEOTIDE SEQUENCE</scope>
</reference>
<dbReference type="PROSITE" id="PS01250">
    <property type="entry name" value="CHH_MIH_GIH"/>
    <property type="match status" value="1"/>
</dbReference>
<keyword evidence="3" id="KW-0732">Signal</keyword>
<organism evidence="4 5">
    <name type="scientific">Strongyloides venezuelensis</name>
    <name type="common">Threadworm</name>
    <dbReference type="NCBI Taxonomy" id="75913"/>
    <lineage>
        <taxon>Eukaryota</taxon>
        <taxon>Metazoa</taxon>
        <taxon>Ecdysozoa</taxon>
        <taxon>Nematoda</taxon>
        <taxon>Chromadorea</taxon>
        <taxon>Rhabditida</taxon>
        <taxon>Tylenchina</taxon>
        <taxon>Panagrolaimomorpha</taxon>
        <taxon>Strongyloidoidea</taxon>
        <taxon>Strongyloididae</taxon>
        <taxon>Strongyloides</taxon>
    </lineage>
</organism>
<dbReference type="PANTHER" id="PTHR35981:SF2">
    <property type="entry name" value="ION TRANSPORT PEPTIDE, ISOFORM C"/>
    <property type="match status" value="1"/>
</dbReference>
<evidence type="ECO:0000256" key="3">
    <source>
        <dbReference type="SAM" id="SignalP"/>
    </source>
</evidence>
<dbReference type="GO" id="GO:0005184">
    <property type="term" value="F:neuropeptide hormone activity"/>
    <property type="evidence" value="ECO:0007669"/>
    <property type="project" value="InterPro"/>
</dbReference>
<dbReference type="InterPro" id="IPR031098">
    <property type="entry name" value="Crust_neurohorm"/>
</dbReference>
<keyword evidence="4" id="KW-1185">Reference proteome</keyword>
<reference evidence="5" key="2">
    <citation type="submission" date="2015-08" db="UniProtKB">
        <authorList>
            <consortium name="WormBaseParasite"/>
        </authorList>
    </citation>
    <scope>IDENTIFICATION</scope>
</reference>
<dbReference type="WBParaSite" id="SVE_0494400.1">
    <property type="protein sequence ID" value="SVE_0494400.1"/>
    <property type="gene ID" value="SVE_0494400"/>
</dbReference>
<feature type="signal peptide" evidence="3">
    <location>
        <begin position="1"/>
        <end position="25"/>
    </location>
</feature>
<evidence type="ECO:0000313" key="5">
    <source>
        <dbReference type="WBParaSite" id="SVE_0494400.1"/>
    </source>
</evidence>
<dbReference type="SUPFAM" id="SSF81778">
    <property type="entry name" value="Crustacean CHH/MIH/GIH neurohormone"/>
    <property type="match status" value="1"/>
</dbReference>
<dbReference type="InterPro" id="IPR035957">
    <property type="entry name" value="Crust_neurohorm_sf"/>
</dbReference>
<comment type="similarity">
    <text evidence="1">Belongs to the arthropod CHH/MIH/GIH/VIH hormone family.</text>
</comment>
<proteinExistence type="inferred from homology"/>
<dbReference type="AlphaFoldDB" id="A0A0K0F7Z6"/>
<keyword evidence="2" id="KW-1015">Disulfide bond</keyword>
<accession>A0A0K0F7Z6</accession>
<dbReference type="GO" id="GO:0007623">
    <property type="term" value="P:circadian rhythm"/>
    <property type="evidence" value="ECO:0007669"/>
    <property type="project" value="TreeGrafter"/>
</dbReference>
<dbReference type="Gene3D" id="1.10.2010.10">
    <property type="entry name" value="Crustacean CHH/MIH/GIH neurohormone"/>
    <property type="match status" value="1"/>
</dbReference>
<evidence type="ECO:0000256" key="2">
    <source>
        <dbReference type="ARBA" id="ARBA00023157"/>
    </source>
</evidence>
<dbReference type="Pfam" id="PF01147">
    <property type="entry name" value="Crust_neurohorm"/>
    <property type="match status" value="1"/>
</dbReference>
<dbReference type="InterPro" id="IPR018251">
    <property type="entry name" value="Crust_neurhormone_CS"/>
</dbReference>
<evidence type="ECO:0000256" key="1">
    <source>
        <dbReference type="ARBA" id="ARBA00005447"/>
    </source>
</evidence>
<sequence>MIINISRCFIYLLLTTIVFLQNSLQNNVRRKYKVVKTCKFDNTEYKNVLELLCIQCHELFSYSSPNLRAQCRTNCFDNSTFMKCLEIFEHHNTKRSLYN</sequence>
<name>A0A0K0F7Z6_STRVS</name>
<dbReference type="PANTHER" id="PTHR35981">
    <property type="entry name" value="ION TRANSPORT PEPTIDE, ISOFORM C"/>
    <property type="match status" value="1"/>
</dbReference>
<protein>
    <submittedName>
        <fullName evidence="5">Hypotheticial protein</fullName>
    </submittedName>
</protein>
<dbReference type="Proteomes" id="UP000035680">
    <property type="component" value="Unassembled WGS sequence"/>
</dbReference>
<evidence type="ECO:0000313" key="4">
    <source>
        <dbReference type="Proteomes" id="UP000035680"/>
    </source>
</evidence>
<feature type="chain" id="PRO_5005329297" evidence="3">
    <location>
        <begin position="26"/>
        <end position="99"/>
    </location>
</feature>
<dbReference type="GO" id="GO:0005576">
    <property type="term" value="C:extracellular region"/>
    <property type="evidence" value="ECO:0007669"/>
    <property type="project" value="InterPro"/>
</dbReference>